<evidence type="ECO:0000256" key="6">
    <source>
        <dbReference type="ARBA" id="ARBA00023002"/>
    </source>
</evidence>
<evidence type="ECO:0000256" key="3">
    <source>
        <dbReference type="ARBA" id="ARBA00006105"/>
    </source>
</evidence>
<evidence type="ECO:0000256" key="1">
    <source>
        <dbReference type="ARBA" id="ARBA00001974"/>
    </source>
</evidence>
<evidence type="ECO:0000313" key="12">
    <source>
        <dbReference type="Proteomes" id="UP000293360"/>
    </source>
</evidence>
<comment type="subcellular location">
    <subcellularLocation>
        <location evidence="2">Membrane</location>
    </subcellularLocation>
</comment>
<dbReference type="Proteomes" id="UP000293360">
    <property type="component" value="Unassembled WGS sequence"/>
</dbReference>
<evidence type="ECO:0000256" key="5">
    <source>
        <dbReference type="ARBA" id="ARBA00022827"/>
    </source>
</evidence>
<dbReference type="GO" id="GO:0016020">
    <property type="term" value="C:membrane"/>
    <property type="evidence" value="ECO:0007669"/>
    <property type="project" value="UniProtKB-SubCell"/>
</dbReference>
<feature type="binding site" evidence="9">
    <location>
        <position position="74"/>
    </location>
    <ligand>
        <name>FAD</name>
        <dbReference type="ChEBI" id="CHEBI:57692"/>
    </ligand>
</feature>
<comment type="caution">
    <text evidence="11">The sequence shown here is derived from an EMBL/GenBank/DDBJ whole genome shotgun (WGS) entry which is preliminary data.</text>
</comment>
<dbReference type="Gene3D" id="3.40.50.80">
    <property type="entry name" value="Nucleotide-binding domain of ferredoxin-NADP reductase (FNR) module"/>
    <property type="match status" value="1"/>
</dbReference>
<keyword evidence="4 9" id="KW-0285">Flavoprotein</keyword>
<evidence type="ECO:0000256" key="9">
    <source>
        <dbReference type="PIRSR" id="PIRSR601834-1"/>
    </source>
</evidence>
<dbReference type="CDD" id="cd06183">
    <property type="entry name" value="cyt_b5_reduct_like"/>
    <property type="match status" value="1"/>
</dbReference>
<dbReference type="FunFam" id="3.40.50.80:FF:000009">
    <property type="entry name" value="NADH-cytochrome b5 reductase"/>
    <property type="match status" value="1"/>
</dbReference>
<dbReference type="Pfam" id="PF00175">
    <property type="entry name" value="NAD_binding_1"/>
    <property type="match status" value="1"/>
</dbReference>
<feature type="domain" description="FAD-binding FR-type" evidence="10">
    <location>
        <begin position="19"/>
        <end position="127"/>
    </location>
</feature>
<dbReference type="Gene3D" id="2.40.30.10">
    <property type="entry name" value="Translation factors"/>
    <property type="match status" value="1"/>
</dbReference>
<gene>
    <name evidence="11" type="ORF">DL764_009711</name>
</gene>
<evidence type="ECO:0000313" key="11">
    <source>
        <dbReference type="EMBL" id="RYO81772.1"/>
    </source>
</evidence>
<accession>A0A4Q4SUA3</accession>
<evidence type="ECO:0000256" key="4">
    <source>
        <dbReference type="ARBA" id="ARBA00022630"/>
    </source>
</evidence>
<dbReference type="InterPro" id="IPR017927">
    <property type="entry name" value="FAD-bd_FR_type"/>
</dbReference>
<evidence type="ECO:0000259" key="10">
    <source>
        <dbReference type="PROSITE" id="PS51384"/>
    </source>
</evidence>
<keyword evidence="12" id="KW-1185">Reference proteome</keyword>
<dbReference type="STRING" id="155417.A0A4Q4SUA3"/>
<dbReference type="GO" id="GO:0006696">
    <property type="term" value="P:ergosterol biosynthetic process"/>
    <property type="evidence" value="ECO:0007669"/>
    <property type="project" value="TreeGrafter"/>
</dbReference>
<name>A0A4Q4SUA3_9PEZI</name>
<protein>
    <recommendedName>
        <fullName evidence="10">FAD-binding FR-type domain-containing protein</fullName>
    </recommendedName>
</protein>
<keyword evidence="8" id="KW-0472">Membrane</keyword>
<dbReference type="PROSITE" id="PS51384">
    <property type="entry name" value="FAD_FR"/>
    <property type="match status" value="1"/>
</dbReference>
<dbReference type="SUPFAM" id="SSF63380">
    <property type="entry name" value="Riboflavin synthase domain-like"/>
    <property type="match status" value="1"/>
</dbReference>
<evidence type="ECO:0000256" key="2">
    <source>
        <dbReference type="ARBA" id="ARBA00004370"/>
    </source>
</evidence>
<comment type="similarity">
    <text evidence="3">Belongs to the flavoprotein pyridine nucleotide cytochrome reductase family.</text>
</comment>
<dbReference type="OrthoDB" id="432685at2759"/>
<comment type="cofactor">
    <cofactor evidence="1 9">
        <name>FAD</name>
        <dbReference type="ChEBI" id="CHEBI:57692"/>
    </cofactor>
</comment>
<feature type="binding site" evidence="9">
    <location>
        <position position="75"/>
    </location>
    <ligand>
        <name>FAD</name>
        <dbReference type="ChEBI" id="CHEBI:57692"/>
    </ligand>
</feature>
<dbReference type="SUPFAM" id="SSF52343">
    <property type="entry name" value="Ferredoxin reductase-like, C-terminal NADP-linked domain"/>
    <property type="match status" value="1"/>
</dbReference>
<feature type="binding site" evidence="9">
    <location>
        <position position="100"/>
    </location>
    <ligand>
        <name>FAD</name>
        <dbReference type="ChEBI" id="CHEBI:57692"/>
    </ligand>
</feature>
<feature type="binding site" evidence="9">
    <location>
        <position position="73"/>
    </location>
    <ligand>
        <name>FAD</name>
        <dbReference type="ChEBI" id="CHEBI:57692"/>
    </ligand>
</feature>
<dbReference type="InterPro" id="IPR001433">
    <property type="entry name" value="OxRdtase_FAD/NAD-bd"/>
</dbReference>
<evidence type="ECO:0000256" key="7">
    <source>
        <dbReference type="ARBA" id="ARBA00023027"/>
    </source>
</evidence>
<dbReference type="InterPro" id="IPR039261">
    <property type="entry name" value="FNR_nucleotide-bd"/>
</dbReference>
<feature type="binding site" evidence="9">
    <location>
        <position position="98"/>
    </location>
    <ligand>
        <name>FAD</name>
        <dbReference type="ChEBI" id="CHEBI:57692"/>
    </ligand>
</feature>
<reference evidence="11 12" key="1">
    <citation type="submission" date="2018-06" db="EMBL/GenBank/DDBJ databases">
        <title>Complete Genomes of Monosporascus.</title>
        <authorList>
            <person name="Robinson A.J."/>
            <person name="Natvig D.O."/>
        </authorList>
    </citation>
    <scope>NUCLEOTIDE SEQUENCE [LARGE SCALE GENOMIC DNA]</scope>
    <source>
        <strain evidence="11 12">CBS 110550</strain>
    </source>
</reference>
<feature type="binding site" evidence="9">
    <location>
        <position position="142"/>
    </location>
    <ligand>
        <name>FAD</name>
        <dbReference type="ChEBI" id="CHEBI:57692"/>
    </ligand>
</feature>
<dbReference type="PRINTS" id="PR00406">
    <property type="entry name" value="CYTB5RDTASE"/>
</dbReference>
<evidence type="ECO:0000256" key="8">
    <source>
        <dbReference type="ARBA" id="ARBA00023136"/>
    </source>
</evidence>
<sequence>MNISAIAATAVAGVGAYTLYSRSVRLESAEPVSHDTKRLRFALPDPDQPTGLSLTSAVLTISWPNGSWLPTIRPYTPINDISKPGFIELLVKHYPGGKQSTHLHSLKPNDSIIMIRGVPPGYRWTANQHPHVALIAGGAGITPMYQLTRGILNNPEDKTNITLVWGVNSDTDIFLREEFSALEKNFPGRFRAVYVVSNPEPGSLHPKGYVDEQILDKAGLSGKDVGKNDTKVFVCGPPAMEKALTGAKGFGKPKSGILAELGYTPAQIHKF</sequence>
<dbReference type="PANTHER" id="PTHR19370">
    <property type="entry name" value="NADH-CYTOCHROME B5 REDUCTASE"/>
    <property type="match status" value="1"/>
</dbReference>
<dbReference type="InterPro" id="IPR001834">
    <property type="entry name" value="CBR-like"/>
</dbReference>
<dbReference type="Pfam" id="PF00970">
    <property type="entry name" value="FAD_binding_6"/>
    <property type="match status" value="1"/>
</dbReference>
<dbReference type="EMBL" id="QJNU01000974">
    <property type="protein sequence ID" value="RYO81772.1"/>
    <property type="molecule type" value="Genomic_DNA"/>
</dbReference>
<keyword evidence="6" id="KW-0560">Oxidoreductase</keyword>
<dbReference type="InterPro" id="IPR017938">
    <property type="entry name" value="Riboflavin_synthase-like_b-brl"/>
</dbReference>
<keyword evidence="7" id="KW-0520">NAD</keyword>
<dbReference type="PANTHER" id="PTHR19370:SF101">
    <property type="entry name" value="NADH-CYTOCHROME B5 REDUCTASE"/>
    <property type="match status" value="1"/>
</dbReference>
<dbReference type="InterPro" id="IPR008333">
    <property type="entry name" value="Cbr1-like_FAD-bd_dom"/>
</dbReference>
<proteinExistence type="inferred from homology"/>
<dbReference type="GO" id="GO:0004128">
    <property type="term" value="F:cytochrome-b5 reductase activity, acting on NAD(P)H"/>
    <property type="evidence" value="ECO:0007669"/>
    <property type="project" value="TreeGrafter"/>
</dbReference>
<dbReference type="AlphaFoldDB" id="A0A4Q4SUA3"/>
<organism evidence="11 12">
    <name type="scientific">Monosporascus ibericus</name>
    <dbReference type="NCBI Taxonomy" id="155417"/>
    <lineage>
        <taxon>Eukaryota</taxon>
        <taxon>Fungi</taxon>
        <taxon>Dikarya</taxon>
        <taxon>Ascomycota</taxon>
        <taxon>Pezizomycotina</taxon>
        <taxon>Sordariomycetes</taxon>
        <taxon>Xylariomycetidae</taxon>
        <taxon>Xylariales</taxon>
        <taxon>Xylariales incertae sedis</taxon>
        <taxon>Monosporascus</taxon>
    </lineage>
</organism>
<keyword evidence="5 9" id="KW-0274">FAD</keyword>
<feature type="binding site" evidence="9">
    <location>
        <position position="90"/>
    </location>
    <ligand>
        <name>FAD</name>
        <dbReference type="ChEBI" id="CHEBI:57692"/>
    </ligand>
</feature>
<feature type="binding site" evidence="9">
    <location>
        <position position="92"/>
    </location>
    <ligand>
        <name>FAD</name>
        <dbReference type="ChEBI" id="CHEBI:57692"/>
    </ligand>
</feature>